<dbReference type="EMBL" id="FXTI01000014">
    <property type="protein sequence ID" value="SMO92043.1"/>
    <property type="molecule type" value="Genomic_DNA"/>
</dbReference>
<protein>
    <submittedName>
        <fullName evidence="1">Uncharacterized protein</fullName>
    </submittedName>
</protein>
<keyword evidence="2" id="KW-1185">Reference proteome</keyword>
<dbReference type="AlphaFoldDB" id="A0A521F7A5"/>
<organism evidence="1 2">
    <name type="scientific">Melghirimyces algeriensis</name>
    <dbReference type="NCBI Taxonomy" id="910412"/>
    <lineage>
        <taxon>Bacteria</taxon>
        <taxon>Bacillati</taxon>
        <taxon>Bacillota</taxon>
        <taxon>Bacilli</taxon>
        <taxon>Bacillales</taxon>
        <taxon>Thermoactinomycetaceae</taxon>
        <taxon>Melghirimyces</taxon>
    </lineage>
</organism>
<evidence type="ECO:0000313" key="1">
    <source>
        <dbReference type="EMBL" id="SMO92043.1"/>
    </source>
</evidence>
<gene>
    <name evidence="1" type="ORF">SAMN06264849_11416</name>
</gene>
<evidence type="ECO:0000313" key="2">
    <source>
        <dbReference type="Proteomes" id="UP000315636"/>
    </source>
</evidence>
<dbReference type="Proteomes" id="UP000315636">
    <property type="component" value="Unassembled WGS sequence"/>
</dbReference>
<name>A0A521F7A5_9BACL</name>
<accession>A0A521F7A5</accession>
<proteinExistence type="predicted"/>
<sequence length="71" mass="8481">MIPTVACILILSVFLFVIFSYVRALNEVRQILKDTIDGPVQRLIDSYADDSWYQKASKELDEWREKRRFNR</sequence>
<reference evidence="1 2" key="1">
    <citation type="submission" date="2017-05" db="EMBL/GenBank/DDBJ databases">
        <authorList>
            <person name="Varghese N."/>
            <person name="Submissions S."/>
        </authorList>
    </citation>
    <scope>NUCLEOTIDE SEQUENCE [LARGE SCALE GENOMIC DNA]</scope>
    <source>
        <strain evidence="1 2">DSM 45474</strain>
    </source>
</reference>